<protein>
    <recommendedName>
        <fullName evidence="2">Amidohydrolase-related domain-containing protein</fullName>
    </recommendedName>
</protein>
<dbReference type="GO" id="GO:0046872">
    <property type="term" value="F:metal ion binding"/>
    <property type="evidence" value="ECO:0007669"/>
    <property type="project" value="InterPro"/>
</dbReference>
<dbReference type="GO" id="GO:0006221">
    <property type="term" value="P:pyrimidine nucleotide biosynthetic process"/>
    <property type="evidence" value="ECO:0007669"/>
    <property type="project" value="UniProtKB-KW"/>
</dbReference>
<dbReference type="GO" id="GO:0006145">
    <property type="term" value="P:purine nucleobase catabolic process"/>
    <property type="evidence" value="ECO:0007669"/>
    <property type="project" value="TreeGrafter"/>
</dbReference>
<accession>A0A0F9EMY6</accession>
<dbReference type="InterPro" id="IPR004722">
    <property type="entry name" value="DHOase"/>
</dbReference>
<sequence length="306" mass="33145">MVLTVGAMTQNLESKLLAEMARLKAAGCVGISNALSPIKNSVVLQRAMAYAATLDMTVFINSSDPWLQEQGCVHEGAVSARLGLGGIAESAETIAVSRDLILIEKTGVRAHFHNLSTGKAVKLIRDAQSRGLNVTADVSAHHLHLSEHDLGNYDALTHVLPPFRSIRDREQLQQGIRDGVITAISSHHQPLDKDDKLGPFAETQPGISGLETLLPLTMKLVEDDEIPLHKALAALTCNPADILGIESGQLKVGAIADICLIDPDSEYECQPLNFMSAGKNSPFEGWLFNHQVSHTIFHGRLVFERD</sequence>
<dbReference type="InterPro" id="IPR050138">
    <property type="entry name" value="DHOase/Allantoinase_Hydrolase"/>
</dbReference>
<name>A0A0F9EMY6_9ZZZZ</name>
<dbReference type="CDD" id="cd01317">
    <property type="entry name" value="DHOase_IIa"/>
    <property type="match status" value="1"/>
</dbReference>
<evidence type="ECO:0000259" key="2">
    <source>
        <dbReference type="Pfam" id="PF01979"/>
    </source>
</evidence>
<dbReference type="GO" id="GO:0004151">
    <property type="term" value="F:dihydroorotase activity"/>
    <property type="evidence" value="ECO:0007669"/>
    <property type="project" value="InterPro"/>
</dbReference>
<dbReference type="InterPro" id="IPR006680">
    <property type="entry name" value="Amidohydro-rel"/>
</dbReference>
<proteinExistence type="predicted"/>
<feature type="domain" description="Amidohydrolase-related" evidence="2">
    <location>
        <begin position="77"/>
        <end position="302"/>
    </location>
</feature>
<dbReference type="GO" id="GO:0005737">
    <property type="term" value="C:cytoplasm"/>
    <property type="evidence" value="ECO:0007669"/>
    <property type="project" value="TreeGrafter"/>
</dbReference>
<dbReference type="PANTHER" id="PTHR43668">
    <property type="entry name" value="ALLANTOINASE"/>
    <property type="match status" value="1"/>
</dbReference>
<comment type="caution">
    <text evidence="3">The sequence shown here is derived from an EMBL/GenBank/DDBJ whole genome shotgun (WGS) entry which is preliminary data.</text>
</comment>
<gene>
    <name evidence="3" type="ORF">LCGC14_2347220</name>
</gene>
<dbReference type="Gene3D" id="3.20.20.140">
    <property type="entry name" value="Metal-dependent hydrolases"/>
    <property type="match status" value="1"/>
</dbReference>
<dbReference type="SUPFAM" id="SSF51338">
    <property type="entry name" value="Composite domain of metallo-dependent hydrolases"/>
    <property type="match status" value="1"/>
</dbReference>
<dbReference type="Pfam" id="PF01979">
    <property type="entry name" value="Amidohydro_1"/>
    <property type="match status" value="1"/>
</dbReference>
<dbReference type="InterPro" id="IPR011059">
    <property type="entry name" value="Metal-dep_hydrolase_composite"/>
</dbReference>
<dbReference type="SUPFAM" id="SSF51556">
    <property type="entry name" value="Metallo-dependent hydrolases"/>
    <property type="match status" value="1"/>
</dbReference>
<dbReference type="GO" id="GO:0004038">
    <property type="term" value="F:allantoinase activity"/>
    <property type="evidence" value="ECO:0007669"/>
    <property type="project" value="TreeGrafter"/>
</dbReference>
<dbReference type="PANTHER" id="PTHR43668:SF2">
    <property type="entry name" value="ALLANTOINASE"/>
    <property type="match status" value="1"/>
</dbReference>
<dbReference type="InterPro" id="IPR032466">
    <property type="entry name" value="Metal_Hydrolase"/>
</dbReference>
<organism evidence="3">
    <name type="scientific">marine sediment metagenome</name>
    <dbReference type="NCBI Taxonomy" id="412755"/>
    <lineage>
        <taxon>unclassified sequences</taxon>
        <taxon>metagenomes</taxon>
        <taxon>ecological metagenomes</taxon>
    </lineage>
</organism>
<dbReference type="EMBL" id="LAZR01034095">
    <property type="protein sequence ID" value="KKL46270.1"/>
    <property type="molecule type" value="Genomic_DNA"/>
</dbReference>
<evidence type="ECO:0000256" key="1">
    <source>
        <dbReference type="ARBA" id="ARBA00022975"/>
    </source>
</evidence>
<reference evidence="3" key="1">
    <citation type="journal article" date="2015" name="Nature">
        <title>Complex archaea that bridge the gap between prokaryotes and eukaryotes.</title>
        <authorList>
            <person name="Spang A."/>
            <person name="Saw J.H."/>
            <person name="Jorgensen S.L."/>
            <person name="Zaremba-Niedzwiedzka K."/>
            <person name="Martijn J."/>
            <person name="Lind A.E."/>
            <person name="van Eijk R."/>
            <person name="Schleper C."/>
            <person name="Guy L."/>
            <person name="Ettema T.J."/>
        </authorList>
    </citation>
    <scope>NUCLEOTIDE SEQUENCE</scope>
</reference>
<keyword evidence="1" id="KW-0665">Pyrimidine biosynthesis</keyword>
<evidence type="ECO:0000313" key="3">
    <source>
        <dbReference type="EMBL" id="KKL46270.1"/>
    </source>
</evidence>
<dbReference type="AlphaFoldDB" id="A0A0F9EMY6"/>